<dbReference type="Proteomes" id="UP000244959">
    <property type="component" value="Chromosome I"/>
</dbReference>
<organism evidence="6 8">
    <name type="scientific">Orientia tsutsugamushi str. Gilliam</name>
    <dbReference type="NCBI Taxonomy" id="1359184"/>
    <lineage>
        <taxon>Bacteria</taxon>
        <taxon>Pseudomonadati</taxon>
        <taxon>Pseudomonadota</taxon>
        <taxon>Alphaproteobacteria</taxon>
        <taxon>Rickettsiales</taxon>
        <taxon>Rickettsiaceae</taxon>
        <taxon>Rickettsieae</taxon>
        <taxon>Orientia</taxon>
    </lineage>
</organism>
<evidence type="ECO:0000256" key="3">
    <source>
        <dbReference type="ARBA" id="ARBA00022801"/>
    </source>
</evidence>
<evidence type="ECO:0000313" key="6">
    <source>
        <dbReference type="EMBL" id="KJV52458.1"/>
    </source>
</evidence>
<dbReference type="InterPro" id="IPR047272">
    <property type="entry name" value="S49_SppA_C"/>
</dbReference>
<dbReference type="PRINTS" id="PR00127">
    <property type="entry name" value="CLPPROTEASEP"/>
</dbReference>
<dbReference type="PANTHER" id="PTHR42987:SF8">
    <property type="entry name" value="PROTEINASE"/>
    <property type="match status" value="1"/>
</dbReference>
<reference evidence="7" key="3">
    <citation type="submission" date="2018-03" db="EMBL/GenBank/DDBJ databases">
        <authorList>
            <person name="Keele B.F."/>
        </authorList>
    </citation>
    <scope>NUCLEOTIDE SEQUENCE [LARGE SCALE GENOMIC DNA]</scope>
    <source>
        <strain evidence="7">Gilliam</strain>
    </source>
</reference>
<dbReference type="SUPFAM" id="SSF52096">
    <property type="entry name" value="ClpP/crotonase"/>
    <property type="match status" value="1"/>
</dbReference>
<dbReference type="Proteomes" id="UP000033769">
    <property type="component" value="Unassembled WGS sequence"/>
</dbReference>
<gene>
    <name evidence="7" type="ORF">GILLIAM_01310</name>
    <name evidence="6" type="ORF">OTSGILL_1500</name>
</gene>
<sequence length="305" mass="33694">MEIISKNHTNSLDKAILRQPASKIDKLLSCLHCGLLNNKSVVSVIHLTGIIGKVGSFKSGLTLHTLNSVIEKAFSFKKLTAVCLVVNSPGGSPVQSELIASRILQLSNQKNVPVYSFVEDVAASGGYWLACAGKKIYASKSSIIGSIGVIYMGFGLHEAIGKLGIKRRVYTSGNNKSILDPFMPEKDSDIKIIQNLQKKIHNHFISYIKSRRGDKITQEDKVIYNGEFWSGEQALEYGLIDGINDMYSFLNTKYGDSIKIEYVSTKQSWIKRKLGLIIDIGADSLVQKTLKAIEHNASTNKYNLH</sequence>
<name>A0A0F3M9L1_ORITS</name>
<protein>
    <submittedName>
        <fullName evidence="6">Clp protease family protein</fullName>
    </submittedName>
    <submittedName>
        <fullName evidence="7">Peptidase S49</fullName>
    </submittedName>
</protein>
<dbReference type="Gene3D" id="6.20.330.10">
    <property type="match status" value="1"/>
</dbReference>
<evidence type="ECO:0000256" key="4">
    <source>
        <dbReference type="ARBA" id="ARBA00022825"/>
    </source>
</evidence>
<dbReference type="EMBL" id="LANO01000023">
    <property type="protein sequence ID" value="KJV52458.1"/>
    <property type="molecule type" value="Genomic_DNA"/>
</dbReference>
<evidence type="ECO:0000256" key="1">
    <source>
        <dbReference type="ARBA" id="ARBA00008683"/>
    </source>
</evidence>
<keyword evidence="2 6" id="KW-0645">Protease</keyword>
<dbReference type="Pfam" id="PF01343">
    <property type="entry name" value="Peptidase_S49"/>
    <property type="match status" value="1"/>
</dbReference>
<dbReference type="GO" id="GO:0004176">
    <property type="term" value="F:ATP-dependent peptidase activity"/>
    <property type="evidence" value="ECO:0007669"/>
    <property type="project" value="InterPro"/>
</dbReference>
<reference evidence="6 8" key="1">
    <citation type="submission" date="2015-02" db="EMBL/GenBank/DDBJ databases">
        <title>Genome Sequencing of Rickettsiales.</title>
        <authorList>
            <person name="Daugherty S.C."/>
            <person name="Su Q."/>
            <person name="Abolude K."/>
            <person name="Beier-Sexton M."/>
            <person name="Carlyon J.A."/>
            <person name="Carter R."/>
            <person name="Day N.P."/>
            <person name="Dumler S.J."/>
            <person name="Dyachenko V."/>
            <person name="Godinez A."/>
            <person name="Kurtti T.J."/>
            <person name="Lichay M."/>
            <person name="Mullins K.E."/>
            <person name="Ott S."/>
            <person name="Pappas-Brown V."/>
            <person name="Paris D.H."/>
            <person name="Patel P."/>
            <person name="Richards A.L."/>
            <person name="Sadzewicz L."/>
            <person name="Sears K."/>
            <person name="Seidman D."/>
            <person name="Sengamalay N."/>
            <person name="Stenos J."/>
            <person name="Tallon L.J."/>
            <person name="Vincent G."/>
            <person name="Fraser C.M."/>
            <person name="Munderloh U."/>
            <person name="Dunning-Hotopp J.C."/>
        </authorList>
    </citation>
    <scope>NUCLEOTIDE SEQUENCE [LARGE SCALE GENOMIC DNA]</scope>
    <source>
        <strain evidence="6 8">Gilliam</strain>
    </source>
</reference>
<dbReference type="RefSeq" id="WP_012462194.1">
    <property type="nucleotide sequence ID" value="NZ_LS398551.1"/>
</dbReference>
<evidence type="ECO:0000259" key="5">
    <source>
        <dbReference type="Pfam" id="PF01343"/>
    </source>
</evidence>
<keyword evidence="9" id="KW-1185">Reference proteome</keyword>
<evidence type="ECO:0000256" key="2">
    <source>
        <dbReference type="ARBA" id="ARBA00022670"/>
    </source>
</evidence>
<dbReference type="GO" id="GO:0004252">
    <property type="term" value="F:serine-type endopeptidase activity"/>
    <property type="evidence" value="ECO:0007669"/>
    <property type="project" value="InterPro"/>
</dbReference>
<evidence type="ECO:0000313" key="7">
    <source>
        <dbReference type="EMBL" id="SPR06780.1"/>
    </source>
</evidence>
<dbReference type="CDD" id="cd07023">
    <property type="entry name" value="S49_Sppa_N_C"/>
    <property type="match status" value="1"/>
</dbReference>
<dbReference type="InterPro" id="IPR029045">
    <property type="entry name" value="ClpP/crotonase-like_dom_sf"/>
</dbReference>
<reference evidence="9" key="2">
    <citation type="submission" date="2018-03" db="EMBL/GenBank/DDBJ databases">
        <authorList>
            <person name="Batty M. E."/>
            <person name="Batty M E."/>
        </authorList>
    </citation>
    <scope>NUCLEOTIDE SEQUENCE [LARGE SCALE GENOMIC DNA]</scope>
    <source>
        <strain evidence="9">Gilliam</strain>
    </source>
</reference>
<proteinExistence type="inferred from homology"/>
<dbReference type="Gene3D" id="3.90.226.10">
    <property type="entry name" value="2-enoyl-CoA Hydratase, Chain A, domain 1"/>
    <property type="match status" value="1"/>
</dbReference>
<dbReference type="GO" id="GO:0006508">
    <property type="term" value="P:proteolysis"/>
    <property type="evidence" value="ECO:0007669"/>
    <property type="project" value="UniProtKB-KW"/>
</dbReference>
<dbReference type="InterPro" id="IPR001907">
    <property type="entry name" value="ClpP"/>
</dbReference>
<dbReference type="AlphaFoldDB" id="A0A0F3M9L1"/>
<dbReference type="EMBL" id="LS398551">
    <property type="protein sequence ID" value="SPR06780.1"/>
    <property type="molecule type" value="Genomic_DNA"/>
</dbReference>
<accession>A0A0F3M9L1</accession>
<dbReference type="PATRIC" id="fig|1359184.3.peg.1024"/>
<evidence type="ECO:0000313" key="9">
    <source>
        <dbReference type="Proteomes" id="UP000244959"/>
    </source>
</evidence>
<keyword evidence="4" id="KW-0720">Serine protease</keyword>
<dbReference type="InterPro" id="IPR002142">
    <property type="entry name" value="Peptidase_S49"/>
</dbReference>
<keyword evidence="3" id="KW-0378">Hydrolase</keyword>
<evidence type="ECO:0000313" key="8">
    <source>
        <dbReference type="Proteomes" id="UP000033769"/>
    </source>
</evidence>
<comment type="similarity">
    <text evidence="1">Belongs to the peptidase S49 family.</text>
</comment>
<feature type="domain" description="Peptidase S49" evidence="5">
    <location>
        <begin position="108"/>
        <end position="246"/>
    </location>
</feature>
<dbReference type="PANTHER" id="PTHR42987">
    <property type="entry name" value="PEPTIDASE S49"/>
    <property type="match status" value="1"/>
</dbReference>